<gene>
    <name evidence="3" type="ORF">ANANG_G00289780</name>
</gene>
<evidence type="ECO:0000313" key="4">
    <source>
        <dbReference type="Proteomes" id="UP001044222"/>
    </source>
</evidence>
<keyword evidence="4" id="KW-1185">Reference proteome</keyword>
<feature type="chain" id="PRO_5038570680" evidence="2">
    <location>
        <begin position="17"/>
        <end position="313"/>
    </location>
</feature>
<accession>A0A9D3LTA5</accession>
<keyword evidence="2" id="KW-0732">Signal</keyword>
<dbReference type="AlphaFoldDB" id="A0A9D3LTA5"/>
<feature type="signal peptide" evidence="2">
    <location>
        <begin position="1"/>
        <end position="16"/>
    </location>
</feature>
<feature type="compositionally biased region" description="Acidic residues" evidence="1">
    <location>
        <begin position="100"/>
        <end position="116"/>
    </location>
</feature>
<name>A0A9D3LTA5_ANGAN</name>
<feature type="region of interest" description="Disordered" evidence="1">
    <location>
        <begin position="20"/>
        <end position="149"/>
    </location>
</feature>
<proteinExistence type="predicted"/>
<evidence type="ECO:0000256" key="2">
    <source>
        <dbReference type="SAM" id="SignalP"/>
    </source>
</evidence>
<evidence type="ECO:0000256" key="1">
    <source>
        <dbReference type="SAM" id="MobiDB-lite"/>
    </source>
</evidence>
<protein>
    <submittedName>
        <fullName evidence="3">Uncharacterized protein</fullName>
    </submittedName>
</protein>
<feature type="compositionally biased region" description="Basic and acidic residues" evidence="1">
    <location>
        <begin position="21"/>
        <end position="35"/>
    </location>
</feature>
<dbReference type="Proteomes" id="UP001044222">
    <property type="component" value="Chromosome 17"/>
</dbReference>
<dbReference type="EMBL" id="JAFIRN010000017">
    <property type="protein sequence ID" value="KAG5832313.1"/>
    <property type="molecule type" value="Genomic_DNA"/>
</dbReference>
<feature type="compositionally biased region" description="Acidic residues" evidence="1">
    <location>
        <begin position="135"/>
        <end position="145"/>
    </location>
</feature>
<sequence length="313" mass="33312">MLVLLLGELLLGHGQGVVHPEVVDDDGHGHGDGQHPRQGAQGAHQHARPRDGVHVPVAQGGHGDHRPPEPDGDVLEVSVGAGGGVPRVGADPLGVVDHGGEDEDPQRQEDDEEEELVGAGPQGVAQDPEAHEVAGELEDPEDSDEADHPQEAQHVLGGLGGQAAQPHLQVEGQDGHEVDDVEGALEELGLVRAEDDPEQDLDGEPDDAHALHVGQPAVGDHLEDHLLPRAVVHRHELRLVVDGVEGLVRLQAKRGDGDEDEEEGAERHVLEGEKEGGTTVYDMKTLEISRQLCQNHTLLYHQGVCMRLEGLPS</sequence>
<organism evidence="3 4">
    <name type="scientific">Anguilla anguilla</name>
    <name type="common">European freshwater eel</name>
    <name type="synonym">Muraena anguilla</name>
    <dbReference type="NCBI Taxonomy" id="7936"/>
    <lineage>
        <taxon>Eukaryota</taxon>
        <taxon>Metazoa</taxon>
        <taxon>Chordata</taxon>
        <taxon>Craniata</taxon>
        <taxon>Vertebrata</taxon>
        <taxon>Euteleostomi</taxon>
        <taxon>Actinopterygii</taxon>
        <taxon>Neopterygii</taxon>
        <taxon>Teleostei</taxon>
        <taxon>Anguilliformes</taxon>
        <taxon>Anguillidae</taxon>
        <taxon>Anguilla</taxon>
    </lineage>
</organism>
<evidence type="ECO:0000313" key="3">
    <source>
        <dbReference type="EMBL" id="KAG5832313.1"/>
    </source>
</evidence>
<comment type="caution">
    <text evidence="3">The sequence shown here is derived from an EMBL/GenBank/DDBJ whole genome shotgun (WGS) entry which is preliminary data.</text>
</comment>
<reference evidence="3" key="1">
    <citation type="submission" date="2021-01" db="EMBL/GenBank/DDBJ databases">
        <title>A chromosome-scale assembly of European eel, Anguilla anguilla.</title>
        <authorList>
            <person name="Henkel C."/>
            <person name="Jong-Raadsen S.A."/>
            <person name="Dufour S."/>
            <person name="Weltzien F.-A."/>
            <person name="Palstra A.P."/>
            <person name="Pelster B."/>
            <person name="Spaink H.P."/>
            <person name="Van Den Thillart G.E."/>
            <person name="Jansen H."/>
            <person name="Zahm M."/>
            <person name="Klopp C."/>
            <person name="Cedric C."/>
            <person name="Louis A."/>
            <person name="Berthelot C."/>
            <person name="Parey E."/>
            <person name="Roest Crollius H."/>
            <person name="Montfort J."/>
            <person name="Robinson-Rechavi M."/>
            <person name="Bucao C."/>
            <person name="Bouchez O."/>
            <person name="Gislard M."/>
            <person name="Lluch J."/>
            <person name="Milhes M."/>
            <person name="Lampietro C."/>
            <person name="Lopez Roques C."/>
            <person name="Donnadieu C."/>
            <person name="Braasch I."/>
            <person name="Desvignes T."/>
            <person name="Postlethwait J."/>
            <person name="Bobe J."/>
            <person name="Guiguen Y."/>
            <person name="Dirks R."/>
        </authorList>
    </citation>
    <scope>NUCLEOTIDE SEQUENCE</scope>
    <source>
        <strain evidence="3">Tag_6206</strain>
        <tissue evidence="3">Liver</tissue>
    </source>
</reference>